<proteinExistence type="predicted"/>
<accession>A0A420HRM8</accession>
<gene>
    <name evidence="1" type="ORF">GcM3_169020</name>
</gene>
<organism evidence="1 2">
    <name type="scientific">Golovinomyces cichoracearum</name>
    <dbReference type="NCBI Taxonomy" id="62708"/>
    <lineage>
        <taxon>Eukaryota</taxon>
        <taxon>Fungi</taxon>
        <taxon>Dikarya</taxon>
        <taxon>Ascomycota</taxon>
        <taxon>Pezizomycotina</taxon>
        <taxon>Leotiomycetes</taxon>
        <taxon>Erysiphales</taxon>
        <taxon>Erysiphaceae</taxon>
        <taxon>Golovinomyces</taxon>
    </lineage>
</organism>
<dbReference type="EMBL" id="MCBQ01016903">
    <property type="protein sequence ID" value="RKF60073.1"/>
    <property type="molecule type" value="Genomic_DNA"/>
</dbReference>
<dbReference type="Proteomes" id="UP000283383">
    <property type="component" value="Unassembled WGS sequence"/>
</dbReference>
<evidence type="ECO:0000313" key="1">
    <source>
        <dbReference type="EMBL" id="RKF60073.1"/>
    </source>
</evidence>
<evidence type="ECO:0000313" key="2">
    <source>
        <dbReference type="Proteomes" id="UP000283383"/>
    </source>
</evidence>
<keyword evidence="2" id="KW-1185">Reference proteome</keyword>
<name>A0A420HRM8_9PEZI</name>
<sequence length="72" mass="8125">MANRGNEIHIYNAPLIDSSVLIKIGDPLKNADYESLDHLLAEYRGHGVALCAQYKNEEVRVSLECVIWEGRL</sequence>
<comment type="caution">
    <text evidence="1">The sequence shown here is derived from an EMBL/GenBank/DDBJ whole genome shotgun (WGS) entry which is preliminary data.</text>
</comment>
<protein>
    <submittedName>
        <fullName evidence="1">Uncharacterized protein</fullName>
    </submittedName>
</protein>
<dbReference type="AlphaFoldDB" id="A0A420HRM8"/>
<reference evidence="1 2" key="1">
    <citation type="journal article" date="2018" name="BMC Genomics">
        <title>Comparative genome analyses reveal sequence features reflecting distinct modes of host-adaptation between dicot and monocot powdery mildew.</title>
        <authorList>
            <person name="Wu Y."/>
            <person name="Ma X."/>
            <person name="Pan Z."/>
            <person name="Kale S.D."/>
            <person name="Song Y."/>
            <person name="King H."/>
            <person name="Zhang Q."/>
            <person name="Presley C."/>
            <person name="Deng X."/>
            <person name="Wei C.I."/>
            <person name="Xiao S."/>
        </authorList>
    </citation>
    <scope>NUCLEOTIDE SEQUENCE [LARGE SCALE GENOMIC DNA]</scope>
    <source>
        <strain evidence="1">UMSG3</strain>
    </source>
</reference>